<reference evidence="1 2" key="1">
    <citation type="submission" date="2019-05" db="EMBL/GenBank/DDBJ databases">
        <title>The compact genome of Giardia muris reveals important steps in the evolution of intestinal protozoan parasites.</title>
        <authorList>
            <person name="Xu F."/>
            <person name="Jimenez-Gonzalez A."/>
            <person name="Einarsson E."/>
            <person name="Astvaldsson A."/>
            <person name="Peirasmaki D."/>
            <person name="Eckmann L."/>
            <person name="Andersson J.O."/>
            <person name="Svard S.G."/>
            <person name="Jerlstrom-Hultqvist J."/>
        </authorList>
    </citation>
    <scope>NUCLEOTIDE SEQUENCE [LARGE SCALE GENOMIC DNA]</scope>
    <source>
        <strain evidence="1 2">Roberts-Thomson</strain>
    </source>
</reference>
<proteinExistence type="predicted"/>
<dbReference type="VEuPathDB" id="GiardiaDB:GMRT_12945"/>
<keyword evidence="2" id="KW-1185">Reference proteome</keyword>
<protein>
    <submittedName>
        <fullName evidence="1">Uncharacterized protein</fullName>
    </submittedName>
</protein>
<gene>
    <name evidence="1" type="ORF">GMRT_12945</name>
</gene>
<dbReference type="Proteomes" id="UP000315496">
    <property type="component" value="Chromosome 2"/>
</dbReference>
<dbReference type="EMBL" id="VDLU01000002">
    <property type="protein sequence ID" value="TNJ29094.1"/>
    <property type="molecule type" value="Genomic_DNA"/>
</dbReference>
<evidence type="ECO:0000313" key="1">
    <source>
        <dbReference type="EMBL" id="TNJ29094.1"/>
    </source>
</evidence>
<comment type="caution">
    <text evidence="1">The sequence shown here is derived from an EMBL/GenBank/DDBJ whole genome shotgun (WGS) entry which is preliminary data.</text>
</comment>
<accession>A0A4Z1ST71</accession>
<sequence length="989" mass="110935">MAQHLYFTSAISEPLLGYKLAHQFIYSSGFDSSIGILIGHDNPELGVPKGAPNYPLHSGLEPPEIIGMGVQILERALAPTPKLLQEFHQSSFNHPSQSDNSSDEEDVSDLAYIRRHVLLEIVERLNDTSSIGHGRRSESELRELRQLSGNWADAAIQEALEHMVDVDTDSLSLNKKAVYYARPQAPYDVLLGSYYRRLLNLQIEARFSHFDLATLDALGTMAIYSIFTDPLYFEQYGHDIYSIPPDIGRSRLNPKALRKGTQNYHSELAISAIIRNYTSDSFLRPVLFTRSGSALSYWIDLLSTSRTGSLDHQPCFRPRDPFGEVIYDCTSQVVNEVKGRLSSFKYSEDLQHEVISIATSIVSKVVGPLLTGCAPPVESSLSSTSQTLSDISSCIETHDSSVLSHTGKMGDLLFFSPPSPSSTLEGLCFFCFKAHPELMSATLNASSTNAKTAEYSPIFPHDVRILLELKGNIPEFLSLSTPKERYFYLLPHALERLLTYQEFDTATRLAAAILDPTSYEHSIFREVTRLMLQTARTQHSRLLLGPFLHSASILASTCTDLDGDPVPGHSLSFLIKPLCPCYFCNAAAIDDTFTVPEAIYPRLDVPIVQGDSGTCACLQPSQLCAVFGLERSEDIPGEVLHRFLELMQRDLFAKYGIMAIISTDSRLQGEASVKTEAFNIPPIPEHYCRRQYDRDSLISFTKELLPETLQISSIFSQLTLELPRRIASMFSDTVNKLVDEEDLNLGQLGRIATIAETAANETTQRIVSRARVSKVELIEIIPSCIRPIRSIISRYDVPCVRLPGLLKERQFIDKALRSLKILEAEERTQYFYSRTSGTPRRKAVPNRLRELQTQLEERRREIGHELREPPEHLSPMAWAIHLYEPELIWDAYHHVNYSNYFDMDPSMLYQDLWATVSDADRPLPISGIVVTFSGLTSMPILIENGGVYPEGYIGSDTSPTIQIKTRLPDYGTRTKEILQDAIANLFTPS</sequence>
<evidence type="ECO:0000313" key="2">
    <source>
        <dbReference type="Proteomes" id="UP000315496"/>
    </source>
</evidence>
<dbReference type="AlphaFoldDB" id="A0A4Z1ST71"/>
<dbReference type="OrthoDB" id="10253822at2759"/>
<name>A0A4Z1ST71_GIAMU</name>
<organism evidence="1 2">
    <name type="scientific">Giardia muris</name>
    <dbReference type="NCBI Taxonomy" id="5742"/>
    <lineage>
        <taxon>Eukaryota</taxon>
        <taxon>Metamonada</taxon>
        <taxon>Diplomonadida</taxon>
        <taxon>Hexamitidae</taxon>
        <taxon>Giardiinae</taxon>
        <taxon>Giardia</taxon>
    </lineage>
</organism>